<dbReference type="EMBL" id="CM007381">
    <property type="protein sequence ID" value="ONK81897.1"/>
    <property type="molecule type" value="Genomic_DNA"/>
</dbReference>
<evidence type="ECO:0000256" key="1">
    <source>
        <dbReference type="PROSITE-ProRule" id="PRU00176"/>
    </source>
</evidence>
<dbReference type="InterPro" id="IPR035979">
    <property type="entry name" value="RBD_domain_sf"/>
</dbReference>
<evidence type="ECO:0000313" key="4">
    <source>
        <dbReference type="Proteomes" id="UP000243459"/>
    </source>
</evidence>
<reference evidence="4" key="1">
    <citation type="journal article" date="2017" name="Nat. Commun.">
        <title>The asparagus genome sheds light on the origin and evolution of a young Y chromosome.</title>
        <authorList>
            <person name="Harkess A."/>
            <person name="Zhou J."/>
            <person name="Xu C."/>
            <person name="Bowers J.E."/>
            <person name="Van der Hulst R."/>
            <person name="Ayyampalayam S."/>
            <person name="Mercati F."/>
            <person name="Riccardi P."/>
            <person name="McKain M.R."/>
            <person name="Kakrana A."/>
            <person name="Tang H."/>
            <person name="Ray J."/>
            <person name="Groenendijk J."/>
            <person name="Arikit S."/>
            <person name="Mathioni S.M."/>
            <person name="Nakano M."/>
            <person name="Shan H."/>
            <person name="Telgmann-Rauber A."/>
            <person name="Kanno A."/>
            <person name="Yue Z."/>
            <person name="Chen H."/>
            <person name="Li W."/>
            <person name="Chen Y."/>
            <person name="Xu X."/>
            <person name="Zhang Y."/>
            <person name="Luo S."/>
            <person name="Chen H."/>
            <person name="Gao J."/>
            <person name="Mao Z."/>
            <person name="Pires J.C."/>
            <person name="Luo M."/>
            <person name="Kudrna D."/>
            <person name="Wing R.A."/>
            <person name="Meyers B.C."/>
            <person name="Yi K."/>
            <person name="Kong H."/>
            <person name="Lavrijsen P."/>
            <person name="Sunseri F."/>
            <person name="Falavigna A."/>
            <person name="Ye Y."/>
            <person name="Leebens-Mack J.H."/>
            <person name="Chen G."/>
        </authorList>
    </citation>
    <scope>NUCLEOTIDE SEQUENCE [LARGE SCALE GENOMIC DNA]</scope>
    <source>
        <strain evidence="4">cv. DH0086</strain>
    </source>
</reference>
<dbReference type="OrthoDB" id="7763451at2759"/>
<dbReference type="InterPro" id="IPR012677">
    <property type="entry name" value="Nucleotide-bd_a/b_plait_sf"/>
</dbReference>
<dbReference type="GO" id="GO:0050832">
    <property type="term" value="P:defense response to fungus"/>
    <property type="evidence" value="ECO:0007669"/>
    <property type="project" value="EnsemblPlants"/>
</dbReference>
<dbReference type="Proteomes" id="UP000243459">
    <property type="component" value="Chromosome 1"/>
</dbReference>
<dbReference type="SUPFAM" id="SSF54928">
    <property type="entry name" value="RNA-binding domain, RBD"/>
    <property type="match status" value="1"/>
</dbReference>
<feature type="domain" description="RRM" evidence="2">
    <location>
        <begin position="6"/>
        <end position="82"/>
    </location>
</feature>
<evidence type="ECO:0000259" key="2">
    <source>
        <dbReference type="PROSITE" id="PS50102"/>
    </source>
</evidence>
<name>A0A5P1FWB8_ASPOF</name>
<gene>
    <name evidence="3" type="ORF">A4U43_C01F33980</name>
</gene>
<dbReference type="OMA" id="TREKWNF"/>
<dbReference type="Gene3D" id="3.30.70.330">
    <property type="match status" value="1"/>
</dbReference>
<evidence type="ECO:0000313" key="3">
    <source>
        <dbReference type="EMBL" id="ONK81897.1"/>
    </source>
</evidence>
<dbReference type="InterPro" id="IPR000504">
    <property type="entry name" value="RRM_dom"/>
</dbReference>
<dbReference type="Pfam" id="PF00076">
    <property type="entry name" value="RRM_1"/>
    <property type="match status" value="1"/>
</dbReference>
<keyword evidence="4" id="KW-1185">Reference proteome</keyword>
<dbReference type="Gramene" id="ONK81897">
    <property type="protein sequence ID" value="ONK81897"/>
    <property type="gene ID" value="A4U43_C01F33980"/>
</dbReference>
<dbReference type="PROSITE" id="PS50102">
    <property type="entry name" value="RRM"/>
    <property type="match status" value="1"/>
</dbReference>
<proteinExistence type="predicted"/>
<dbReference type="SMART" id="SM00360">
    <property type="entry name" value="RRM"/>
    <property type="match status" value="1"/>
</dbReference>
<keyword evidence="1" id="KW-0694">RNA-binding</keyword>
<dbReference type="PANTHER" id="PTHR32343">
    <property type="entry name" value="SERINE/ARGININE-RICH SPLICING FACTOR"/>
    <property type="match status" value="1"/>
</dbReference>
<dbReference type="GO" id="GO:0003723">
    <property type="term" value="F:RNA binding"/>
    <property type="evidence" value="ECO:0007669"/>
    <property type="project" value="UniProtKB-UniRule"/>
</dbReference>
<dbReference type="PANTHER" id="PTHR32343:SF9">
    <property type="entry name" value="RRM-CONTAINING PROTEIN-RELATED"/>
    <property type="match status" value="1"/>
</dbReference>
<dbReference type="AlphaFoldDB" id="A0A5P1FWB8"/>
<accession>A0A5P1FWB8</accession>
<protein>
    <recommendedName>
        <fullName evidence="2">RRM domain-containing protein</fullName>
    </recommendedName>
</protein>
<organism evidence="3 4">
    <name type="scientific">Asparagus officinalis</name>
    <name type="common">Garden asparagus</name>
    <dbReference type="NCBI Taxonomy" id="4686"/>
    <lineage>
        <taxon>Eukaryota</taxon>
        <taxon>Viridiplantae</taxon>
        <taxon>Streptophyta</taxon>
        <taxon>Embryophyta</taxon>
        <taxon>Tracheophyta</taxon>
        <taxon>Spermatophyta</taxon>
        <taxon>Magnoliopsida</taxon>
        <taxon>Liliopsida</taxon>
        <taxon>Asparagales</taxon>
        <taxon>Asparagaceae</taxon>
        <taxon>Asparagoideae</taxon>
        <taxon>Asparagus</taxon>
    </lineage>
</organism>
<dbReference type="GO" id="GO:0005634">
    <property type="term" value="C:nucleus"/>
    <property type="evidence" value="ECO:0007669"/>
    <property type="project" value="EnsemblPlants"/>
</dbReference>
<sequence>MQTQTRTVRVGNISDLAGEREVREFFSFSGDIEHVDVQRFCEPGSRRTAFVTFKDPKALEIALFLSGATIVDQIVSVTSAENYTPKVEEEFVLGQVTNLTTVTHLGDNVPTIEARSSHGSGCINVTKAQEIVTSMLARGSAIRQDAVSKARAFDEKHNLTASASAKVISFDKRVGLSEKITVGITVVNEKMRSVDQRLQVSDKTMAALTVAERRLVNTSTTVKTNRYVTAGTAWLNGAFGKVAKVGHVAGMKTKEKFQLAVSNMSAKESIVAA</sequence>